<gene>
    <name evidence="5" type="ORF">GCM10023333_24720</name>
</gene>
<dbReference type="Pfam" id="PF08447">
    <property type="entry name" value="PAS_3"/>
    <property type="match status" value="1"/>
</dbReference>
<feature type="domain" description="PAS" evidence="2">
    <location>
        <begin position="185"/>
        <end position="255"/>
    </location>
</feature>
<dbReference type="InterPro" id="IPR000700">
    <property type="entry name" value="PAS-assoc_C"/>
</dbReference>
<dbReference type="NCBIfam" id="TIGR00254">
    <property type="entry name" value="GGDEF"/>
    <property type="match status" value="1"/>
</dbReference>
<evidence type="ECO:0000313" key="5">
    <source>
        <dbReference type="EMBL" id="GAA4890519.1"/>
    </source>
</evidence>
<dbReference type="Pfam" id="PF13426">
    <property type="entry name" value="PAS_9"/>
    <property type="match status" value="1"/>
</dbReference>
<evidence type="ECO:0008006" key="7">
    <source>
        <dbReference type="Google" id="ProtNLM"/>
    </source>
</evidence>
<dbReference type="PROSITE" id="PS50112">
    <property type="entry name" value="PAS"/>
    <property type="match status" value="1"/>
</dbReference>
<dbReference type="Proteomes" id="UP001499988">
    <property type="component" value="Unassembled WGS sequence"/>
</dbReference>
<feature type="transmembrane region" description="Helical" evidence="1">
    <location>
        <begin position="7"/>
        <end position="25"/>
    </location>
</feature>
<dbReference type="Gene3D" id="3.30.450.20">
    <property type="entry name" value="PAS domain"/>
    <property type="match status" value="2"/>
</dbReference>
<organism evidence="5 6">
    <name type="scientific">Ferrimonas pelagia</name>
    <dbReference type="NCBI Taxonomy" id="1177826"/>
    <lineage>
        <taxon>Bacteria</taxon>
        <taxon>Pseudomonadati</taxon>
        <taxon>Pseudomonadota</taxon>
        <taxon>Gammaproteobacteria</taxon>
        <taxon>Alteromonadales</taxon>
        <taxon>Ferrimonadaceae</taxon>
        <taxon>Ferrimonas</taxon>
    </lineage>
</organism>
<dbReference type="CDD" id="cd01949">
    <property type="entry name" value="GGDEF"/>
    <property type="match status" value="1"/>
</dbReference>
<evidence type="ECO:0000259" key="4">
    <source>
        <dbReference type="PROSITE" id="PS50887"/>
    </source>
</evidence>
<dbReference type="InterPro" id="IPR001610">
    <property type="entry name" value="PAC"/>
</dbReference>
<evidence type="ECO:0000256" key="1">
    <source>
        <dbReference type="SAM" id="Phobius"/>
    </source>
</evidence>
<dbReference type="InterPro" id="IPR000160">
    <property type="entry name" value="GGDEF_dom"/>
</dbReference>
<dbReference type="InterPro" id="IPR000014">
    <property type="entry name" value="PAS"/>
</dbReference>
<feature type="domain" description="GGDEF" evidence="4">
    <location>
        <begin position="483"/>
        <end position="613"/>
    </location>
</feature>
<accession>A0ABP9F266</accession>
<dbReference type="SUPFAM" id="SSF55785">
    <property type="entry name" value="PYP-like sensor domain (PAS domain)"/>
    <property type="match status" value="2"/>
</dbReference>
<keyword evidence="1" id="KW-1133">Transmembrane helix</keyword>
<dbReference type="Pfam" id="PF00990">
    <property type="entry name" value="GGDEF"/>
    <property type="match status" value="1"/>
</dbReference>
<keyword evidence="1" id="KW-0472">Membrane</keyword>
<keyword evidence="6" id="KW-1185">Reference proteome</keyword>
<dbReference type="PANTHER" id="PTHR44757">
    <property type="entry name" value="DIGUANYLATE CYCLASE DGCP"/>
    <property type="match status" value="1"/>
</dbReference>
<dbReference type="SMART" id="SM00091">
    <property type="entry name" value="PAS"/>
    <property type="match status" value="2"/>
</dbReference>
<dbReference type="InterPro" id="IPR043128">
    <property type="entry name" value="Rev_trsase/Diguanyl_cyclase"/>
</dbReference>
<dbReference type="EMBL" id="BAABJZ010000083">
    <property type="protein sequence ID" value="GAA4890519.1"/>
    <property type="molecule type" value="Genomic_DNA"/>
</dbReference>
<dbReference type="InterPro" id="IPR013655">
    <property type="entry name" value="PAS_fold_3"/>
</dbReference>
<proteinExistence type="predicted"/>
<comment type="caution">
    <text evidence="5">The sequence shown here is derived from an EMBL/GenBank/DDBJ whole genome shotgun (WGS) entry which is preliminary data.</text>
</comment>
<protein>
    <recommendedName>
        <fullName evidence="7">Diguanylate cyclase</fullName>
    </recommendedName>
</protein>
<feature type="domain" description="PAC" evidence="3">
    <location>
        <begin position="385"/>
        <end position="437"/>
    </location>
</feature>
<dbReference type="SUPFAM" id="SSF55073">
    <property type="entry name" value="Nucleotide cyclase"/>
    <property type="match status" value="1"/>
</dbReference>
<sequence>MRAGVWIWQPLLGGIALAGALGLLWGPYPKLWLSIYLSVLLLLFINFRLRARSWWDRGSSTYWWQMMQGWHEPALVYSEQGTVLALSPALSREITGIDAQHCGRPLELLFPEAMRADQRKLRDTFFGSDGHSGQRLWFRLLDKQGRWHEYLGQQRLLTRRKERVALITLAKQKPERALESNLPQLRQRMSDTFEFCAIGLAHMSLSGVLVRANRQMQALLGFKEDELLGHSLHSFTFEPDVDSDLRDLQYLLCGQRQSYCAERRYRRKDGQLIWGRVTVSLVSGEPDYFLIALQDIEIEKAAQQQLLRSEHKFRVMAESWSEHAVAWIGSPWDNTLLYVNQGIERLWQLGRAQVYEQPTLFIERVHPDDRARVSKSWQEQGNRGWDLSYRIQLPNGEVRHVRDRGQAIRDDKGQLCYVVAMALDVTVEVALRQELEDSVKELHHAYSELALTAQTDALTGVLNRRAIVLELQREGLRCQRHQQRSSLVFLDLNDFKPVNDELGHGVGDQVLSGIAAHLRAQLREVDLLGRYGGDEFLILLVNTSVEDAEQFCRRVISPGIVLPIEALAQRPIQLSWGICEINAKITSVEEVMRMADKHMYRQKEDSKRLRQSG</sequence>
<dbReference type="InterPro" id="IPR029787">
    <property type="entry name" value="Nucleotide_cyclase"/>
</dbReference>
<dbReference type="SMART" id="SM00267">
    <property type="entry name" value="GGDEF"/>
    <property type="match status" value="1"/>
</dbReference>
<name>A0ABP9F266_9GAMM</name>
<dbReference type="InterPro" id="IPR052155">
    <property type="entry name" value="Biofilm_reg_signaling"/>
</dbReference>
<dbReference type="InterPro" id="IPR035965">
    <property type="entry name" value="PAS-like_dom_sf"/>
</dbReference>
<feature type="transmembrane region" description="Helical" evidence="1">
    <location>
        <begin position="31"/>
        <end position="49"/>
    </location>
</feature>
<dbReference type="RefSeq" id="WP_345335712.1">
    <property type="nucleotide sequence ID" value="NZ_BAABJZ010000083.1"/>
</dbReference>
<dbReference type="NCBIfam" id="TIGR00229">
    <property type="entry name" value="sensory_box"/>
    <property type="match status" value="2"/>
</dbReference>
<keyword evidence="1" id="KW-0812">Transmembrane</keyword>
<evidence type="ECO:0000259" key="2">
    <source>
        <dbReference type="PROSITE" id="PS50112"/>
    </source>
</evidence>
<dbReference type="PROSITE" id="PS50113">
    <property type="entry name" value="PAC"/>
    <property type="match status" value="1"/>
</dbReference>
<dbReference type="CDD" id="cd00130">
    <property type="entry name" value="PAS"/>
    <property type="match status" value="2"/>
</dbReference>
<reference evidence="6" key="1">
    <citation type="journal article" date="2019" name="Int. J. Syst. Evol. Microbiol.">
        <title>The Global Catalogue of Microorganisms (GCM) 10K type strain sequencing project: providing services to taxonomists for standard genome sequencing and annotation.</title>
        <authorList>
            <consortium name="The Broad Institute Genomics Platform"/>
            <consortium name="The Broad Institute Genome Sequencing Center for Infectious Disease"/>
            <person name="Wu L."/>
            <person name="Ma J."/>
        </authorList>
    </citation>
    <scope>NUCLEOTIDE SEQUENCE [LARGE SCALE GENOMIC DNA]</scope>
    <source>
        <strain evidence="6">JCM 18401</strain>
    </source>
</reference>
<evidence type="ECO:0000313" key="6">
    <source>
        <dbReference type="Proteomes" id="UP001499988"/>
    </source>
</evidence>
<dbReference type="PROSITE" id="PS50887">
    <property type="entry name" value="GGDEF"/>
    <property type="match status" value="1"/>
</dbReference>
<dbReference type="PANTHER" id="PTHR44757:SF2">
    <property type="entry name" value="BIOFILM ARCHITECTURE MAINTENANCE PROTEIN MBAA"/>
    <property type="match status" value="1"/>
</dbReference>
<dbReference type="Gene3D" id="3.30.70.270">
    <property type="match status" value="1"/>
</dbReference>
<dbReference type="SMART" id="SM00086">
    <property type="entry name" value="PAC"/>
    <property type="match status" value="2"/>
</dbReference>
<evidence type="ECO:0000259" key="3">
    <source>
        <dbReference type="PROSITE" id="PS50113"/>
    </source>
</evidence>